<gene>
    <name evidence="1" type="ORF">WMO13_08705</name>
</gene>
<name>A0ABZ3C0A4_9GAMM</name>
<proteinExistence type="predicted"/>
<organism evidence="1 2">
    <name type="scientific">Ignatzschineria larvae DSM 13226</name>
    <dbReference type="NCBI Taxonomy" id="1111732"/>
    <lineage>
        <taxon>Bacteria</taxon>
        <taxon>Pseudomonadati</taxon>
        <taxon>Pseudomonadota</taxon>
        <taxon>Gammaproteobacteria</taxon>
        <taxon>Cardiobacteriales</taxon>
        <taxon>Ignatzschineriaceae</taxon>
        <taxon>Ignatzschineria</taxon>
    </lineage>
</organism>
<keyword evidence="2" id="KW-1185">Reference proteome</keyword>
<dbReference type="Proteomes" id="UP001449178">
    <property type="component" value="Chromosome"/>
</dbReference>
<accession>A0ABZ3C0A4</accession>
<evidence type="ECO:0000313" key="1">
    <source>
        <dbReference type="EMBL" id="WZW87438.1"/>
    </source>
</evidence>
<dbReference type="EMBL" id="CP150637">
    <property type="protein sequence ID" value="WZW87438.1"/>
    <property type="molecule type" value="Genomic_DNA"/>
</dbReference>
<reference evidence="1 2" key="1">
    <citation type="submission" date="2024-03" db="EMBL/GenBank/DDBJ databases">
        <title>Complete Genome Sequence and Annotation of Ignatzschineria larvae DSM 13226.</title>
        <authorList>
            <person name="Cantrell E."/>
            <person name="Burcham Z.M."/>
        </authorList>
    </citation>
    <scope>NUCLEOTIDE SEQUENCE [LARGE SCALE GENOMIC DNA]</scope>
    <source>
        <strain evidence="1 2">DSM 13226</strain>
    </source>
</reference>
<sequence length="68" mass="8355">MSKQYGVKMTLPQLSTFRRENLLGDNFSAERWFNSEAERQQFLDSYQKDFLYYRVGDRPRYEYTLIEK</sequence>
<protein>
    <submittedName>
        <fullName evidence="1">Uncharacterized protein</fullName>
    </submittedName>
</protein>
<evidence type="ECO:0000313" key="2">
    <source>
        <dbReference type="Proteomes" id="UP001449178"/>
    </source>
</evidence>
<dbReference type="RefSeq" id="WP_026878214.1">
    <property type="nucleotide sequence ID" value="NZ_AZOD01000002.1"/>
</dbReference>